<dbReference type="EMBL" id="MGES01000016">
    <property type="protein sequence ID" value="OGL89065.1"/>
    <property type="molecule type" value="Genomic_DNA"/>
</dbReference>
<dbReference type="AlphaFoldDB" id="A0A1F7VF26"/>
<dbReference type="Pfam" id="PF08281">
    <property type="entry name" value="Sigma70_r4_2"/>
    <property type="match status" value="1"/>
</dbReference>
<organism evidence="8 9">
    <name type="scientific">Candidatus Uhrbacteria bacterium RIFCSPLOWO2_02_FULL_51_9</name>
    <dbReference type="NCBI Taxonomy" id="1802410"/>
    <lineage>
        <taxon>Bacteria</taxon>
        <taxon>Candidatus Uhriibacteriota</taxon>
    </lineage>
</organism>
<dbReference type="InterPro" id="IPR036388">
    <property type="entry name" value="WH-like_DNA-bd_sf"/>
</dbReference>
<evidence type="ECO:0000256" key="1">
    <source>
        <dbReference type="ARBA" id="ARBA00010641"/>
    </source>
</evidence>
<dbReference type="SUPFAM" id="SSF88946">
    <property type="entry name" value="Sigma2 domain of RNA polymerase sigma factors"/>
    <property type="match status" value="1"/>
</dbReference>
<evidence type="ECO:0000256" key="2">
    <source>
        <dbReference type="ARBA" id="ARBA00023015"/>
    </source>
</evidence>
<evidence type="ECO:0000256" key="5">
    <source>
        <dbReference type="ARBA" id="ARBA00023163"/>
    </source>
</evidence>
<proteinExistence type="inferred from homology"/>
<dbReference type="InterPro" id="IPR013325">
    <property type="entry name" value="RNA_pol_sigma_r2"/>
</dbReference>
<evidence type="ECO:0000259" key="7">
    <source>
        <dbReference type="Pfam" id="PF08281"/>
    </source>
</evidence>
<feature type="domain" description="RNA polymerase sigma factor 70 region 4 type 2" evidence="7">
    <location>
        <begin position="121"/>
        <end position="173"/>
    </location>
</feature>
<gene>
    <name evidence="8" type="ORF">A3H75_01435</name>
</gene>
<accession>A0A1F7VF26</accession>
<dbReference type="InterPro" id="IPR039425">
    <property type="entry name" value="RNA_pol_sigma-70-like"/>
</dbReference>
<evidence type="ECO:0008006" key="10">
    <source>
        <dbReference type="Google" id="ProtNLM"/>
    </source>
</evidence>
<evidence type="ECO:0000259" key="6">
    <source>
        <dbReference type="Pfam" id="PF04542"/>
    </source>
</evidence>
<evidence type="ECO:0000256" key="3">
    <source>
        <dbReference type="ARBA" id="ARBA00023082"/>
    </source>
</evidence>
<dbReference type="InterPro" id="IPR014284">
    <property type="entry name" value="RNA_pol_sigma-70_dom"/>
</dbReference>
<keyword evidence="3" id="KW-0731">Sigma factor</keyword>
<name>A0A1F7VF26_9BACT</name>
<keyword evidence="2" id="KW-0805">Transcription regulation</keyword>
<sequence>MREELEEQLLIYRLETTQDEDAFAELYRRYKSALYRFILFRVSNAEIAEDVTADVFLKLWAWVVERRRITHFRGLLYRIARNTVIDQYHAAKPTISLEEAEMVAPITEDLGITVGGAIDREVVTRAVMELDSDDMELLTLFYAQGLRVKEIATVVNKRAGAVRVQLHRIRKLLRGKIGENI</sequence>
<dbReference type="PANTHER" id="PTHR43133">
    <property type="entry name" value="RNA POLYMERASE ECF-TYPE SIGMA FACTO"/>
    <property type="match status" value="1"/>
</dbReference>
<comment type="caution">
    <text evidence="8">The sequence shown here is derived from an EMBL/GenBank/DDBJ whole genome shotgun (WGS) entry which is preliminary data.</text>
</comment>
<feature type="domain" description="RNA polymerase sigma-70 region 2" evidence="6">
    <location>
        <begin position="26"/>
        <end position="90"/>
    </location>
</feature>
<dbReference type="STRING" id="1802410.A3H75_01435"/>
<reference evidence="8 9" key="1">
    <citation type="journal article" date="2016" name="Nat. Commun.">
        <title>Thousands of microbial genomes shed light on interconnected biogeochemical processes in an aquifer system.</title>
        <authorList>
            <person name="Anantharaman K."/>
            <person name="Brown C.T."/>
            <person name="Hug L.A."/>
            <person name="Sharon I."/>
            <person name="Castelle C.J."/>
            <person name="Probst A.J."/>
            <person name="Thomas B.C."/>
            <person name="Singh A."/>
            <person name="Wilkins M.J."/>
            <person name="Karaoz U."/>
            <person name="Brodie E.L."/>
            <person name="Williams K.H."/>
            <person name="Hubbard S.S."/>
            <person name="Banfield J.F."/>
        </authorList>
    </citation>
    <scope>NUCLEOTIDE SEQUENCE [LARGE SCALE GENOMIC DNA]</scope>
</reference>
<protein>
    <recommendedName>
        <fullName evidence="10">RNA polymerase sigma factor 70 region 4 type 2 domain-containing protein</fullName>
    </recommendedName>
</protein>
<dbReference type="InterPro" id="IPR007627">
    <property type="entry name" value="RNA_pol_sigma70_r2"/>
</dbReference>
<dbReference type="InterPro" id="IPR013324">
    <property type="entry name" value="RNA_pol_sigma_r3/r4-like"/>
</dbReference>
<evidence type="ECO:0000256" key="4">
    <source>
        <dbReference type="ARBA" id="ARBA00023125"/>
    </source>
</evidence>
<dbReference type="InterPro" id="IPR013249">
    <property type="entry name" value="RNA_pol_sigma70_r4_t2"/>
</dbReference>
<dbReference type="Gene3D" id="1.10.1740.10">
    <property type="match status" value="1"/>
</dbReference>
<keyword evidence="5" id="KW-0804">Transcription</keyword>
<evidence type="ECO:0000313" key="9">
    <source>
        <dbReference type="Proteomes" id="UP000176678"/>
    </source>
</evidence>
<keyword evidence="4" id="KW-0238">DNA-binding</keyword>
<dbReference type="GO" id="GO:0016987">
    <property type="term" value="F:sigma factor activity"/>
    <property type="evidence" value="ECO:0007669"/>
    <property type="project" value="UniProtKB-KW"/>
</dbReference>
<dbReference type="Pfam" id="PF04542">
    <property type="entry name" value="Sigma70_r2"/>
    <property type="match status" value="1"/>
</dbReference>
<dbReference type="GO" id="GO:0006352">
    <property type="term" value="P:DNA-templated transcription initiation"/>
    <property type="evidence" value="ECO:0007669"/>
    <property type="project" value="InterPro"/>
</dbReference>
<evidence type="ECO:0000313" key="8">
    <source>
        <dbReference type="EMBL" id="OGL89065.1"/>
    </source>
</evidence>
<dbReference type="SUPFAM" id="SSF88659">
    <property type="entry name" value="Sigma3 and sigma4 domains of RNA polymerase sigma factors"/>
    <property type="match status" value="1"/>
</dbReference>
<comment type="similarity">
    <text evidence="1">Belongs to the sigma-70 factor family. ECF subfamily.</text>
</comment>
<dbReference type="NCBIfam" id="TIGR02937">
    <property type="entry name" value="sigma70-ECF"/>
    <property type="match status" value="1"/>
</dbReference>
<dbReference type="Gene3D" id="1.10.10.10">
    <property type="entry name" value="Winged helix-like DNA-binding domain superfamily/Winged helix DNA-binding domain"/>
    <property type="match status" value="1"/>
</dbReference>
<dbReference type="GO" id="GO:0003677">
    <property type="term" value="F:DNA binding"/>
    <property type="evidence" value="ECO:0007669"/>
    <property type="project" value="UniProtKB-KW"/>
</dbReference>
<dbReference type="Proteomes" id="UP000176678">
    <property type="component" value="Unassembled WGS sequence"/>
</dbReference>
<dbReference type="PANTHER" id="PTHR43133:SF8">
    <property type="entry name" value="RNA POLYMERASE SIGMA FACTOR HI_1459-RELATED"/>
    <property type="match status" value="1"/>
</dbReference>